<dbReference type="AlphaFoldDB" id="A0A427YUL9"/>
<keyword evidence="3" id="KW-1185">Reference proteome</keyword>
<name>A0A427YUL9_9TREE</name>
<dbReference type="PANTHER" id="PTHR31630">
    <property type="entry name" value="PHYTANOYL-COA DIOXYGENASE-RELATED-RELATED"/>
    <property type="match status" value="1"/>
</dbReference>
<protein>
    <submittedName>
        <fullName evidence="2">Uncharacterized protein</fullName>
    </submittedName>
</protein>
<dbReference type="SUPFAM" id="SSF51197">
    <property type="entry name" value="Clavaminate synthase-like"/>
    <property type="match status" value="1"/>
</dbReference>
<evidence type="ECO:0000313" key="2">
    <source>
        <dbReference type="EMBL" id="RSH94695.1"/>
    </source>
</evidence>
<dbReference type="Gene3D" id="2.60.120.620">
    <property type="entry name" value="q2cbj1_9rhob like domain"/>
    <property type="match status" value="1"/>
</dbReference>
<accession>A0A427YUL9</accession>
<dbReference type="Proteomes" id="UP000279259">
    <property type="component" value="Unassembled WGS sequence"/>
</dbReference>
<sequence length="335" mass="37855">MAPVATSTTTLTESESATATAPAKLKLNVPTAQSPEWLQQLRTQGFAVVPGVIPARGPRQDFGLGFDRNDPSTRTKDKIHFFYKGGLSNAYGIAHEQFMWDIKQEPAVVDKFEQIWDTKELIVSFDGANISIPLPDRKPDDDVFKAWAHVDQSPLVTGLYCVQGIVNLAPNGPEDGGLMLLKGSMELYAELFAAFEDRKPERGWNTRDRHDHTDEQIQWLVDRGCTWEKICAEPGDLLLWDSRVVHYGATPKSTNDRLAVYCCYKPARFLTPEVEARRTEAWEKKLNSTHDPISFMKLPRKVPETHHTYKESCERALQEPVLTARGRQLVGLDKY</sequence>
<reference evidence="2 3" key="1">
    <citation type="submission" date="2018-11" db="EMBL/GenBank/DDBJ databases">
        <title>Genome sequence of Saitozyma podzolica DSM 27192.</title>
        <authorList>
            <person name="Aliyu H."/>
            <person name="Gorte O."/>
            <person name="Ochsenreither K."/>
        </authorList>
    </citation>
    <scope>NUCLEOTIDE SEQUENCE [LARGE SCALE GENOMIC DNA]</scope>
    <source>
        <strain evidence="2 3">DSM 27192</strain>
    </source>
</reference>
<organism evidence="2 3">
    <name type="scientific">Saitozyma podzolica</name>
    <dbReference type="NCBI Taxonomy" id="1890683"/>
    <lineage>
        <taxon>Eukaryota</taxon>
        <taxon>Fungi</taxon>
        <taxon>Dikarya</taxon>
        <taxon>Basidiomycota</taxon>
        <taxon>Agaricomycotina</taxon>
        <taxon>Tremellomycetes</taxon>
        <taxon>Tremellales</taxon>
        <taxon>Trimorphomycetaceae</taxon>
        <taxon>Saitozyma</taxon>
    </lineage>
</organism>
<gene>
    <name evidence="2" type="ORF">EHS25_004500</name>
</gene>
<dbReference type="EMBL" id="RSCD01000002">
    <property type="protein sequence ID" value="RSH94695.1"/>
    <property type="molecule type" value="Genomic_DNA"/>
</dbReference>
<dbReference type="Pfam" id="PF05721">
    <property type="entry name" value="PhyH"/>
    <property type="match status" value="1"/>
</dbReference>
<evidence type="ECO:0000256" key="1">
    <source>
        <dbReference type="SAM" id="MobiDB-lite"/>
    </source>
</evidence>
<dbReference type="InterPro" id="IPR008775">
    <property type="entry name" value="Phytyl_CoA_dOase-like"/>
</dbReference>
<proteinExistence type="predicted"/>
<evidence type="ECO:0000313" key="3">
    <source>
        <dbReference type="Proteomes" id="UP000279259"/>
    </source>
</evidence>
<feature type="region of interest" description="Disordered" evidence="1">
    <location>
        <begin position="1"/>
        <end position="22"/>
    </location>
</feature>
<dbReference type="OrthoDB" id="445007at2759"/>
<dbReference type="PANTHER" id="PTHR31630:SF6">
    <property type="entry name" value="PHYTANOYL-COA DIOXYGENASE-RELATED"/>
    <property type="match status" value="1"/>
</dbReference>
<comment type="caution">
    <text evidence="2">The sequence shown here is derived from an EMBL/GenBank/DDBJ whole genome shotgun (WGS) entry which is preliminary data.</text>
</comment>